<dbReference type="Proteomes" id="UP000663090">
    <property type="component" value="Chromosome"/>
</dbReference>
<evidence type="ECO:0000313" key="2">
    <source>
        <dbReference type="Proteomes" id="UP000663090"/>
    </source>
</evidence>
<dbReference type="Gene3D" id="3.40.50.1820">
    <property type="entry name" value="alpha/beta hydrolase"/>
    <property type="match status" value="1"/>
</dbReference>
<protein>
    <submittedName>
        <fullName evidence="1">Alpha/beta hydrolase</fullName>
    </submittedName>
</protein>
<organism evidence="1 2">
    <name type="scientific">Myxococcus landrumensis</name>
    <dbReference type="NCBI Taxonomy" id="2813577"/>
    <lineage>
        <taxon>Bacteria</taxon>
        <taxon>Pseudomonadati</taxon>
        <taxon>Myxococcota</taxon>
        <taxon>Myxococcia</taxon>
        <taxon>Myxococcales</taxon>
        <taxon>Cystobacterineae</taxon>
        <taxon>Myxococcaceae</taxon>
        <taxon>Myxococcus</taxon>
    </lineage>
</organism>
<name>A0ABX7NKM6_9BACT</name>
<dbReference type="SUPFAM" id="SSF53474">
    <property type="entry name" value="alpha/beta-Hydrolases"/>
    <property type="match status" value="1"/>
</dbReference>
<dbReference type="RefSeq" id="WP_206719644.1">
    <property type="nucleotide sequence ID" value="NZ_CP071091.1"/>
</dbReference>
<sequence length="229" mass="24094">MRVHERDVEVGVAGRLLSGRLCVPERASGLVLLVSDEDGPLGAPVREVLHAAGLVTLELAWRTADESLAEDWTARDGAHAELIAYRLEVARDWLQRDDALSLLPVGYLGAGLGSAAVLVAAAHRPQGVQAVVTLGGRPDLAGVFLSEVRVPTLLLGAGDDADRVRLVRGVLSGLGGETRKAVQLVDGASRGFPEVEPRVRAARMAAAWFADCFRAVAGPGVVEWMGGDV</sequence>
<reference evidence="1 2" key="1">
    <citation type="submission" date="2021-02" db="EMBL/GenBank/DDBJ databases">
        <title>De Novo genome assembly of isolated myxobacteria.</title>
        <authorList>
            <person name="Stevens D.C."/>
        </authorList>
    </citation>
    <scope>NUCLEOTIDE SEQUENCE [LARGE SCALE GENOMIC DNA]</scope>
    <source>
        <strain evidence="1 2">SCHIC003</strain>
    </source>
</reference>
<dbReference type="EMBL" id="CP071091">
    <property type="protein sequence ID" value="QSQ18034.1"/>
    <property type="molecule type" value="Genomic_DNA"/>
</dbReference>
<accession>A0ABX7NKM6</accession>
<proteinExistence type="predicted"/>
<keyword evidence="1" id="KW-0378">Hydrolase</keyword>
<keyword evidence="2" id="KW-1185">Reference proteome</keyword>
<dbReference type="GO" id="GO:0016787">
    <property type="term" value="F:hydrolase activity"/>
    <property type="evidence" value="ECO:0007669"/>
    <property type="project" value="UniProtKB-KW"/>
</dbReference>
<dbReference type="InterPro" id="IPR029058">
    <property type="entry name" value="AB_hydrolase_fold"/>
</dbReference>
<evidence type="ECO:0000313" key="1">
    <source>
        <dbReference type="EMBL" id="QSQ18034.1"/>
    </source>
</evidence>
<gene>
    <name evidence="1" type="ORF">JY572_19295</name>
</gene>